<dbReference type="AlphaFoldDB" id="A0A9Q1HLV7"/>
<evidence type="ECO:0000313" key="1">
    <source>
        <dbReference type="EMBL" id="KAJ8050356.1"/>
    </source>
</evidence>
<name>A0A9Q1HLV7_HOLLE</name>
<evidence type="ECO:0000313" key="2">
    <source>
        <dbReference type="Proteomes" id="UP001152320"/>
    </source>
</evidence>
<proteinExistence type="predicted"/>
<comment type="caution">
    <text evidence="1">The sequence shown here is derived from an EMBL/GenBank/DDBJ whole genome shotgun (WGS) entry which is preliminary data.</text>
</comment>
<accession>A0A9Q1HLV7</accession>
<organism evidence="1 2">
    <name type="scientific">Holothuria leucospilota</name>
    <name type="common">Black long sea cucumber</name>
    <name type="synonym">Mertensiothuria leucospilota</name>
    <dbReference type="NCBI Taxonomy" id="206669"/>
    <lineage>
        <taxon>Eukaryota</taxon>
        <taxon>Metazoa</taxon>
        <taxon>Echinodermata</taxon>
        <taxon>Eleutherozoa</taxon>
        <taxon>Echinozoa</taxon>
        <taxon>Holothuroidea</taxon>
        <taxon>Aspidochirotacea</taxon>
        <taxon>Aspidochirotida</taxon>
        <taxon>Holothuriidae</taxon>
        <taxon>Holothuria</taxon>
    </lineage>
</organism>
<dbReference type="PANTHER" id="PTHR47642:SF5">
    <property type="entry name" value="ATP-DEPENDENT DNA HELICASE"/>
    <property type="match status" value="1"/>
</dbReference>
<dbReference type="OrthoDB" id="416437at2759"/>
<reference evidence="1" key="1">
    <citation type="submission" date="2021-10" db="EMBL/GenBank/DDBJ databases">
        <title>Tropical sea cucumber genome reveals ecological adaptation and Cuvierian tubules defense mechanism.</title>
        <authorList>
            <person name="Chen T."/>
        </authorList>
    </citation>
    <scope>NUCLEOTIDE SEQUENCE</scope>
    <source>
        <strain evidence="1">Nanhai2018</strain>
        <tissue evidence="1">Muscle</tissue>
    </source>
</reference>
<keyword evidence="2" id="KW-1185">Reference proteome</keyword>
<gene>
    <name evidence="1" type="ORF">HOLleu_03530</name>
</gene>
<dbReference type="PANTHER" id="PTHR47642">
    <property type="entry name" value="ATP-DEPENDENT DNA HELICASE"/>
    <property type="match status" value="1"/>
</dbReference>
<dbReference type="Proteomes" id="UP001152320">
    <property type="component" value="Chromosome 1"/>
</dbReference>
<protein>
    <submittedName>
        <fullName evidence="1">Uncharacterized protein</fullName>
    </submittedName>
</protein>
<dbReference type="EMBL" id="JAIZAY010000001">
    <property type="protein sequence ID" value="KAJ8050356.1"/>
    <property type="molecule type" value="Genomic_DNA"/>
</dbReference>
<dbReference type="InterPro" id="IPR051055">
    <property type="entry name" value="PIF1_helicase"/>
</dbReference>
<sequence length="302" mass="35336">MYGSTITIQYCLWHGMQTWIFNLDAYSCIMYILSYISKAEREMGDLLKTAQQEARERNLNAMDELRKLGSHYLLHREVSVMESVYRVTGMHMKQCSRQAIFIPTDPDSERLSLPLQQLQNKQENTDEILMPKMIDKYLGRPKELANICLATFASECRYIGQQNNATDSISLITGLDTIEKRLNKPAIIRYPKVKIQKDREKYYSSILRLYLPFTVEEFKPTTYDTFESYFLQGSYNGKFVREIVSANMQKYEPLAKELENLSENLQENPYQENSWANLAPQTEMERIQQTQGMSTEEYIPPE</sequence>